<proteinExistence type="predicted"/>
<comment type="caution">
    <text evidence="3">The sequence shown here is derived from an EMBL/GenBank/DDBJ whole genome shotgun (WGS) entry which is preliminary data.</text>
</comment>
<feature type="compositionally biased region" description="Low complexity" evidence="1">
    <location>
        <begin position="292"/>
        <end position="310"/>
    </location>
</feature>
<name>A0AA39F7G2_9HYME</name>
<feature type="signal peptide" evidence="2">
    <location>
        <begin position="1"/>
        <end position="17"/>
    </location>
</feature>
<reference evidence="3" key="2">
    <citation type="submission" date="2023-03" db="EMBL/GenBank/DDBJ databases">
        <authorList>
            <person name="Inwood S.N."/>
            <person name="Skelly J.G."/>
            <person name="Guhlin J."/>
            <person name="Harrop T.W.R."/>
            <person name="Goldson S.G."/>
            <person name="Dearden P.K."/>
        </authorList>
    </citation>
    <scope>NUCLEOTIDE SEQUENCE</scope>
    <source>
        <strain evidence="3">Irish</strain>
        <tissue evidence="3">Whole body</tissue>
    </source>
</reference>
<feature type="compositionally biased region" description="Low complexity" evidence="1">
    <location>
        <begin position="187"/>
        <end position="197"/>
    </location>
</feature>
<evidence type="ECO:0000256" key="1">
    <source>
        <dbReference type="SAM" id="MobiDB-lite"/>
    </source>
</evidence>
<organism evidence="3 4">
    <name type="scientific">Microctonus aethiopoides</name>
    <dbReference type="NCBI Taxonomy" id="144406"/>
    <lineage>
        <taxon>Eukaryota</taxon>
        <taxon>Metazoa</taxon>
        <taxon>Ecdysozoa</taxon>
        <taxon>Arthropoda</taxon>
        <taxon>Hexapoda</taxon>
        <taxon>Insecta</taxon>
        <taxon>Pterygota</taxon>
        <taxon>Neoptera</taxon>
        <taxon>Endopterygota</taxon>
        <taxon>Hymenoptera</taxon>
        <taxon>Apocrita</taxon>
        <taxon>Ichneumonoidea</taxon>
        <taxon>Braconidae</taxon>
        <taxon>Euphorinae</taxon>
        <taxon>Microctonus</taxon>
    </lineage>
</organism>
<evidence type="ECO:0000256" key="2">
    <source>
        <dbReference type="SAM" id="SignalP"/>
    </source>
</evidence>
<feature type="compositionally biased region" description="Polar residues" evidence="1">
    <location>
        <begin position="318"/>
        <end position="338"/>
    </location>
</feature>
<keyword evidence="2" id="KW-0732">Signal</keyword>
<feature type="chain" id="PRO_5041465613" evidence="2">
    <location>
        <begin position="18"/>
        <end position="747"/>
    </location>
</feature>
<accession>A0AA39F7G2</accession>
<dbReference type="Proteomes" id="UP001168990">
    <property type="component" value="Unassembled WGS sequence"/>
</dbReference>
<feature type="compositionally biased region" description="Low complexity" evidence="1">
    <location>
        <begin position="205"/>
        <end position="285"/>
    </location>
</feature>
<dbReference type="EMBL" id="JAQQBS010001422">
    <property type="protein sequence ID" value="KAK0164308.1"/>
    <property type="molecule type" value="Genomic_DNA"/>
</dbReference>
<dbReference type="InterPro" id="IPR038606">
    <property type="entry name" value="To_sf"/>
</dbReference>
<gene>
    <name evidence="3" type="ORF">PV328_002952</name>
</gene>
<feature type="region of interest" description="Disordered" evidence="1">
    <location>
        <begin position="124"/>
        <end position="338"/>
    </location>
</feature>
<sequence length="747" mass="86740">MKFIIVNLLFLLPGSFGLSGLLEMSQSLWSKLLNGGLSNIEPLDPLRVPIVKVDQSQGRTSYRMILTNIEIRGLNDSSLESIHIGRGSVKSNLSEHEAGYVSYNDRNAIDFIRYRFHTVVKETNNNQSTHEDLKVLPLETNENENGNSRSNYGNSETRRESYKYQENNQRYTSDDYSNRRYANTQPQENQNQYNQRSQQHHQQQHHQTQDQQQHHYQQPQQHQSNPQHQQHQQNQQNQQHNHQPQYPQQTNQPNYQQHQHNHQQHQPQYPQQSQQPHQQHENNPQQHEHQQHQYPQQHQQQYPQQHQQHQNQHRGGQDNISPNYKESFGMSDNQQRPFKQNINSENNYQRHHQIPQIEGFKSTAGYSTIRNSNNKNNDGNNDDTSRYLIYAQTQKNNDNRGNKYESGGSLRGNFGQITGRNDNVDISRNINGQRMNGNVQIKYPVGLNGNNKPCADLDDVEMLNQKDFGINGNKNRGTFAKLENQPGYVDIIYADENSNKMRHFGNLRIESRGDKTVYSLDDIIRDLENHRRFIIHNFTESESLLKRNDKLRTAEETKRIKDMVRYAKEFQEKQGYFEEGMELIYHYGNGSETKVYDGKRMKRAHELENENEDDIMHVVIKIHVPVLRVKAGYVLTGKVKDQVLRGNGQLIGNFTELIGEFTIELKKSNDNKTLTVRAARAKLEAKNQNIKLQGMDENDAVAEILTQGLTAAEAVAAMLADDLATKALSESTADAMIYRMYKELPKN</sequence>
<evidence type="ECO:0000313" key="4">
    <source>
        <dbReference type="Proteomes" id="UP001168990"/>
    </source>
</evidence>
<feature type="compositionally biased region" description="Polar residues" evidence="1">
    <location>
        <begin position="143"/>
        <end position="155"/>
    </location>
</feature>
<evidence type="ECO:0000313" key="3">
    <source>
        <dbReference type="EMBL" id="KAK0164308.1"/>
    </source>
</evidence>
<keyword evidence="4" id="KW-1185">Reference proteome</keyword>
<dbReference type="Gene3D" id="3.15.10.30">
    <property type="entry name" value="Haemolymph juvenile hormone binding protein"/>
    <property type="match status" value="2"/>
</dbReference>
<dbReference type="AlphaFoldDB" id="A0AA39F7G2"/>
<protein>
    <submittedName>
        <fullName evidence="3">Uncharacterized protein</fullName>
    </submittedName>
</protein>
<reference evidence="3" key="1">
    <citation type="journal article" date="2023" name="bioRxiv">
        <title>Scaffold-level genome assemblies of two parasitoid biocontrol wasps reveal the parthenogenesis mechanism and an associated novel virus.</title>
        <authorList>
            <person name="Inwood S."/>
            <person name="Skelly J."/>
            <person name="Guhlin J."/>
            <person name="Harrop T."/>
            <person name="Goldson S."/>
            <person name="Dearden P."/>
        </authorList>
    </citation>
    <scope>NUCLEOTIDE SEQUENCE</scope>
    <source>
        <strain evidence="3">Irish</strain>
        <tissue evidence="3">Whole body</tissue>
    </source>
</reference>